<name>A0A9N9ARW9_9GLOM</name>
<evidence type="ECO:0000313" key="2">
    <source>
        <dbReference type="Proteomes" id="UP000789508"/>
    </source>
</evidence>
<comment type="caution">
    <text evidence="1">The sequence shown here is derived from an EMBL/GenBank/DDBJ whole genome shotgun (WGS) entry which is preliminary data.</text>
</comment>
<organism evidence="1 2">
    <name type="scientific">Ambispora leptoticha</name>
    <dbReference type="NCBI Taxonomy" id="144679"/>
    <lineage>
        <taxon>Eukaryota</taxon>
        <taxon>Fungi</taxon>
        <taxon>Fungi incertae sedis</taxon>
        <taxon>Mucoromycota</taxon>
        <taxon>Glomeromycotina</taxon>
        <taxon>Glomeromycetes</taxon>
        <taxon>Archaeosporales</taxon>
        <taxon>Ambisporaceae</taxon>
        <taxon>Ambispora</taxon>
    </lineage>
</organism>
<keyword evidence="2" id="KW-1185">Reference proteome</keyword>
<reference evidence="1" key="1">
    <citation type="submission" date="2021-06" db="EMBL/GenBank/DDBJ databases">
        <authorList>
            <person name="Kallberg Y."/>
            <person name="Tangrot J."/>
            <person name="Rosling A."/>
        </authorList>
    </citation>
    <scope>NUCLEOTIDE SEQUENCE</scope>
    <source>
        <strain evidence="1">FL130A</strain>
    </source>
</reference>
<dbReference type="Proteomes" id="UP000789508">
    <property type="component" value="Unassembled WGS sequence"/>
</dbReference>
<evidence type="ECO:0000313" key="1">
    <source>
        <dbReference type="EMBL" id="CAG8540471.1"/>
    </source>
</evidence>
<accession>A0A9N9ARW9</accession>
<sequence>PIEIVPKKYYTIAICSILSVAMGILDEELNRCGVYGYVVFTNEYNTLKTCPKPFFIMPAGLLGGKYELFACMMQLNASIPSAQQRGSTTPPKEEMQMQLQRRSAWSISHFATGRQHLLLLLMPNQIRYSLATNLFTVITRLGPPRFHS</sequence>
<dbReference type="EMBL" id="CAJVPS010001500">
    <property type="protein sequence ID" value="CAG8540471.1"/>
    <property type="molecule type" value="Genomic_DNA"/>
</dbReference>
<dbReference type="AlphaFoldDB" id="A0A9N9ARW9"/>
<proteinExistence type="predicted"/>
<feature type="non-terminal residue" evidence="1">
    <location>
        <position position="148"/>
    </location>
</feature>
<gene>
    <name evidence="1" type="ORF">ALEPTO_LOCUS5384</name>
</gene>
<protein>
    <submittedName>
        <fullName evidence="1">96_t:CDS:1</fullName>
    </submittedName>
</protein>